<accession>A0A2M9G083</accession>
<dbReference type="InterPro" id="IPR047324">
    <property type="entry name" value="LbH_gamma_CA-like"/>
</dbReference>
<dbReference type="Gene3D" id="2.160.10.10">
    <property type="entry name" value="Hexapeptide repeat proteins"/>
    <property type="match status" value="1"/>
</dbReference>
<dbReference type="InterPro" id="IPR001451">
    <property type="entry name" value="Hexapep"/>
</dbReference>
<dbReference type="SUPFAM" id="SSF51161">
    <property type="entry name" value="Trimeric LpxA-like enzymes"/>
    <property type="match status" value="1"/>
</dbReference>
<dbReference type="RefSeq" id="WP_109794027.1">
    <property type="nucleotide sequence ID" value="NZ_PHIG01000037.1"/>
</dbReference>
<protein>
    <submittedName>
        <fullName evidence="1">Gamma carbonic anhydrase family protein</fullName>
    </submittedName>
</protein>
<reference evidence="1 2" key="1">
    <citation type="submission" date="2017-11" db="EMBL/GenBank/DDBJ databases">
        <title>Draft genome sequence of Rhizobiales bacterium SY3-13.</title>
        <authorList>
            <person name="Sun C."/>
        </authorList>
    </citation>
    <scope>NUCLEOTIDE SEQUENCE [LARGE SCALE GENOMIC DNA]</scope>
    <source>
        <strain evidence="1 2">SY3-13</strain>
    </source>
</reference>
<gene>
    <name evidence="1" type="ORF">CVT23_14300</name>
</gene>
<dbReference type="Pfam" id="PF00132">
    <property type="entry name" value="Hexapep"/>
    <property type="match status" value="1"/>
</dbReference>
<dbReference type="InterPro" id="IPR050484">
    <property type="entry name" value="Transf_Hexapept/Carb_Anhydrase"/>
</dbReference>
<dbReference type="EMBL" id="PHIG01000037">
    <property type="protein sequence ID" value="PJK29084.1"/>
    <property type="molecule type" value="Genomic_DNA"/>
</dbReference>
<keyword evidence="2" id="KW-1185">Reference proteome</keyword>
<name>A0A2M9G083_9PROT</name>
<proteinExistence type="predicted"/>
<dbReference type="InterPro" id="IPR011004">
    <property type="entry name" value="Trimer_LpxA-like_sf"/>
</dbReference>
<dbReference type="CDD" id="cd04645">
    <property type="entry name" value="LbH_gamma_CA_like"/>
    <property type="match status" value="1"/>
</dbReference>
<organism evidence="1 2">
    <name type="scientific">Minwuia thermotolerans</name>
    <dbReference type="NCBI Taxonomy" id="2056226"/>
    <lineage>
        <taxon>Bacteria</taxon>
        <taxon>Pseudomonadati</taxon>
        <taxon>Pseudomonadota</taxon>
        <taxon>Alphaproteobacteria</taxon>
        <taxon>Minwuiales</taxon>
        <taxon>Minwuiaceae</taxon>
        <taxon>Minwuia</taxon>
    </lineage>
</organism>
<sequence length="175" mass="18867">MEKGACHPYRGTWPEIADDVFLAPGSQVIGDVKIGARSSIWFNCVLRGDVNHIRIGQRTNLQDGTVVHVNGGGSPTVIGDDVLVGHKVMLHGCELQDRSFVGMNSIILDGCVVESGGMVAAGAFVTPNKIVRKGELWAGWPAKCLREITDGDRKLMARGAPHYAELAAEYRSLQN</sequence>
<dbReference type="OrthoDB" id="9803036at2"/>
<evidence type="ECO:0000313" key="2">
    <source>
        <dbReference type="Proteomes" id="UP000229498"/>
    </source>
</evidence>
<dbReference type="Proteomes" id="UP000229498">
    <property type="component" value="Unassembled WGS sequence"/>
</dbReference>
<dbReference type="PANTHER" id="PTHR13061">
    <property type="entry name" value="DYNACTIN SUBUNIT P25"/>
    <property type="match status" value="1"/>
</dbReference>
<dbReference type="PANTHER" id="PTHR13061:SF29">
    <property type="entry name" value="GAMMA CARBONIC ANHYDRASE-LIKE 1, MITOCHONDRIAL-RELATED"/>
    <property type="match status" value="1"/>
</dbReference>
<dbReference type="AlphaFoldDB" id="A0A2M9G083"/>
<evidence type="ECO:0000313" key="1">
    <source>
        <dbReference type="EMBL" id="PJK29084.1"/>
    </source>
</evidence>
<comment type="caution">
    <text evidence="1">The sequence shown here is derived from an EMBL/GenBank/DDBJ whole genome shotgun (WGS) entry which is preliminary data.</text>
</comment>